<dbReference type="Proteomes" id="UP000315252">
    <property type="component" value="Unassembled WGS sequence"/>
</dbReference>
<dbReference type="SUPFAM" id="SSF54913">
    <property type="entry name" value="GlnB-like"/>
    <property type="match status" value="1"/>
</dbReference>
<dbReference type="Gene3D" id="3.30.70.790">
    <property type="entry name" value="UreE, C-terminal domain"/>
    <property type="match status" value="1"/>
</dbReference>
<dbReference type="RefSeq" id="WP_142895529.1">
    <property type="nucleotide sequence ID" value="NZ_ML660053.1"/>
</dbReference>
<dbReference type="InterPro" id="IPR011322">
    <property type="entry name" value="N-reg_PII-like_a/b"/>
</dbReference>
<dbReference type="OrthoDB" id="5297170at2"/>
<feature type="domain" description="DUF2007" evidence="1">
    <location>
        <begin position="1"/>
        <end position="64"/>
    </location>
</feature>
<dbReference type="AlphaFoldDB" id="A0A545TXE1"/>
<dbReference type="InterPro" id="IPR018551">
    <property type="entry name" value="DUF2007"/>
</dbReference>
<organism evidence="2 3">
    <name type="scientific">Denitrobaculum tricleocarpae</name>
    <dbReference type="NCBI Taxonomy" id="2591009"/>
    <lineage>
        <taxon>Bacteria</taxon>
        <taxon>Pseudomonadati</taxon>
        <taxon>Pseudomonadota</taxon>
        <taxon>Alphaproteobacteria</taxon>
        <taxon>Rhodospirillales</taxon>
        <taxon>Rhodospirillaceae</taxon>
        <taxon>Denitrobaculum</taxon>
    </lineage>
</organism>
<proteinExistence type="predicted"/>
<gene>
    <name evidence="2" type="ORF">FKG95_06575</name>
</gene>
<reference evidence="2 3" key="1">
    <citation type="submission" date="2019-06" db="EMBL/GenBank/DDBJ databases">
        <title>Whole genome sequence for Rhodospirillaceae sp. R148.</title>
        <authorList>
            <person name="Wang G."/>
        </authorList>
    </citation>
    <scope>NUCLEOTIDE SEQUENCE [LARGE SCALE GENOMIC DNA]</scope>
    <source>
        <strain evidence="2 3">R148</strain>
    </source>
</reference>
<dbReference type="EMBL" id="VHSH01000002">
    <property type="protein sequence ID" value="TQV81898.1"/>
    <property type="molecule type" value="Genomic_DNA"/>
</dbReference>
<evidence type="ECO:0000259" key="1">
    <source>
        <dbReference type="Pfam" id="PF09413"/>
    </source>
</evidence>
<comment type="caution">
    <text evidence="2">The sequence shown here is derived from an EMBL/GenBank/DDBJ whole genome shotgun (WGS) entry which is preliminary data.</text>
</comment>
<accession>A0A545TXE1</accession>
<sequence length="71" mass="7786">MKELFRSNDPVKLSWLQALLADSGIDCLILDNHASVIEGSIGAIQRRLMVADDDLESAVQLLSETGEESAW</sequence>
<evidence type="ECO:0000313" key="3">
    <source>
        <dbReference type="Proteomes" id="UP000315252"/>
    </source>
</evidence>
<name>A0A545TXE1_9PROT</name>
<dbReference type="Pfam" id="PF09413">
    <property type="entry name" value="DUF2007"/>
    <property type="match status" value="1"/>
</dbReference>
<evidence type="ECO:0000313" key="2">
    <source>
        <dbReference type="EMBL" id="TQV81898.1"/>
    </source>
</evidence>
<protein>
    <submittedName>
        <fullName evidence="2">DUF2007 domain-containing protein</fullName>
    </submittedName>
</protein>
<keyword evidence="3" id="KW-1185">Reference proteome</keyword>